<accession>A0A0H5DNK9</accession>
<dbReference type="GO" id="GO:0007264">
    <property type="term" value="P:small GTPase-mediated signal transduction"/>
    <property type="evidence" value="ECO:0007669"/>
    <property type="project" value="InterPro"/>
</dbReference>
<gene>
    <name evidence="3" type="ORF">ELAC_0586</name>
</gene>
<dbReference type="EMBL" id="CWGJ01000010">
    <property type="protein sequence ID" value="CRX37941.1"/>
    <property type="molecule type" value="Genomic_DNA"/>
</dbReference>
<dbReference type="RefSeq" id="WP_098037803.1">
    <property type="nucleotide sequence ID" value="NZ_CWGJ01000010.1"/>
</dbReference>
<dbReference type="Proteomes" id="UP000220251">
    <property type="component" value="Unassembled WGS sequence"/>
</dbReference>
<feature type="compositionally biased region" description="Low complexity" evidence="1">
    <location>
        <begin position="450"/>
        <end position="466"/>
    </location>
</feature>
<dbReference type="Gene3D" id="1.10.840.10">
    <property type="entry name" value="Ras guanine-nucleotide exchange factors catalytic domain"/>
    <property type="match status" value="1"/>
</dbReference>
<dbReference type="InterPro" id="IPR036964">
    <property type="entry name" value="RASGEF_cat_dom_sf"/>
</dbReference>
<name>A0A0H5DNK9_9BACT</name>
<reference evidence="4" key="1">
    <citation type="submission" date="2015-06" db="EMBL/GenBank/DDBJ databases">
        <authorList>
            <person name="Bertelli C."/>
        </authorList>
    </citation>
    <scope>NUCLEOTIDE SEQUENCE [LARGE SCALE GENOMIC DNA]</scope>
    <source>
        <strain evidence="4">CRIB-30</strain>
    </source>
</reference>
<sequence length="634" mass="72001">MTVQAIKAPIILEEGWHSLLDQKAISSHSFITQFFKDYMLRVDALSDGQKKTAFKMSRWQVQAIRQILRDYYMRFQIEHNADLLSKTLSIARIIEPEDNLFSDIDTILQTPFDPAWSILHHLIDFTLMTSESNHYMAIMTTCPDGNLRKCGGLVNQEKLLRYRFVHHVLLHDIKKAAETKLPLFKALAASRSTFMEMLNPNSNTYRSKVYYYTLLKCNEKLRQSLSRNICFSLLDRNGNTSMHAADEMAHDLTSEDDNVVSKSLSTLRKLKRKSDKSLFSLLQKDESAPLQPALTTLSRPDTPEKEFEKQFYETGQFTALSHSHRVNFLKQYLSYLKERPMAPQDLFFKLSEVAQSLFQNSTVVDCFKIEVEILAMPLYSAVNQLHEGKKSKLLTNAWKTLFETGGSESCRKAILSDLNTECVRLMRKTEASDLCANVVKYLAESATATSNSSEDTSSSETASTSAIKSKEPPPFTITDLFNSLASLVGHSVVMADSKSQMLANYETCIKLAYEALEAPYVNLLVAQAIYAGINTVGVASLKLEDKIGRKERLNLRAIEQIFDPNNNYKNYRAFCKESKYPVIPYLGLISHELTMACEVKRNQEQVEVVKALVGSFDKSRHLLKAVLPIRRFSP</sequence>
<dbReference type="SUPFAM" id="SSF48366">
    <property type="entry name" value="Ras GEF"/>
    <property type="match status" value="1"/>
</dbReference>
<protein>
    <recommendedName>
        <fullName evidence="2">Ras-GEF domain-containing protein</fullName>
    </recommendedName>
</protein>
<dbReference type="InterPro" id="IPR023578">
    <property type="entry name" value="Ras_GEF_dom_sf"/>
</dbReference>
<keyword evidence="4" id="KW-1185">Reference proteome</keyword>
<proteinExistence type="predicted"/>
<evidence type="ECO:0000313" key="3">
    <source>
        <dbReference type="EMBL" id="CRX37941.1"/>
    </source>
</evidence>
<evidence type="ECO:0000259" key="2">
    <source>
        <dbReference type="PROSITE" id="PS50009"/>
    </source>
</evidence>
<feature type="region of interest" description="Disordered" evidence="1">
    <location>
        <begin position="450"/>
        <end position="470"/>
    </location>
</feature>
<dbReference type="GO" id="GO:0005085">
    <property type="term" value="F:guanyl-nucleotide exchange factor activity"/>
    <property type="evidence" value="ECO:0007669"/>
    <property type="project" value="InterPro"/>
</dbReference>
<organism evidence="3 4">
    <name type="scientific">Estrella lausannensis</name>
    <dbReference type="NCBI Taxonomy" id="483423"/>
    <lineage>
        <taxon>Bacteria</taxon>
        <taxon>Pseudomonadati</taxon>
        <taxon>Chlamydiota</taxon>
        <taxon>Chlamydiia</taxon>
        <taxon>Parachlamydiales</taxon>
        <taxon>Candidatus Criblamydiaceae</taxon>
        <taxon>Estrella</taxon>
    </lineage>
</organism>
<feature type="domain" description="Ras-GEF" evidence="2">
    <location>
        <begin position="438"/>
        <end position="634"/>
    </location>
</feature>
<evidence type="ECO:0000313" key="4">
    <source>
        <dbReference type="Proteomes" id="UP000220251"/>
    </source>
</evidence>
<dbReference type="PROSITE" id="PS50009">
    <property type="entry name" value="RASGEF_CAT"/>
    <property type="match status" value="1"/>
</dbReference>
<evidence type="ECO:0000256" key="1">
    <source>
        <dbReference type="SAM" id="MobiDB-lite"/>
    </source>
</evidence>
<dbReference type="AlphaFoldDB" id="A0A0H5DNK9"/>
<dbReference type="InterPro" id="IPR001895">
    <property type="entry name" value="RASGEF_cat_dom"/>
</dbReference>
<dbReference type="Pfam" id="PF00617">
    <property type="entry name" value="RasGEF"/>
    <property type="match status" value="1"/>
</dbReference>